<evidence type="ECO:0000256" key="2">
    <source>
        <dbReference type="ARBA" id="ARBA00022692"/>
    </source>
</evidence>
<dbReference type="InterPro" id="IPR039261">
    <property type="entry name" value="FNR_nucleotide-bd"/>
</dbReference>
<evidence type="ECO:0000259" key="11">
    <source>
        <dbReference type="Pfam" id="PF08030"/>
    </source>
</evidence>
<dbReference type="InterPro" id="IPR013130">
    <property type="entry name" value="Fe3_Rdtase_TM_dom"/>
</dbReference>
<dbReference type="PANTHER" id="PTHR11972">
    <property type="entry name" value="NADPH OXIDASE"/>
    <property type="match status" value="1"/>
</dbReference>
<keyword evidence="3" id="KW-0249">Electron transport</keyword>
<feature type="transmembrane region" description="Helical" evidence="8">
    <location>
        <begin position="99"/>
        <end position="120"/>
    </location>
</feature>
<evidence type="ECO:0000256" key="4">
    <source>
        <dbReference type="ARBA" id="ARBA00022989"/>
    </source>
</evidence>
<dbReference type="GO" id="GO:0006811">
    <property type="term" value="P:monoatomic ion transport"/>
    <property type="evidence" value="ECO:0007669"/>
    <property type="project" value="UniProtKB-KW"/>
</dbReference>
<evidence type="ECO:0000313" key="13">
    <source>
        <dbReference type="Proteomes" id="UP000054107"/>
    </source>
</evidence>
<dbReference type="AlphaFoldDB" id="A0A0B7NX58"/>
<dbReference type="Pfam" id="PF08022">
    <property type="entry name" value="FAD_binding_8"/>
    <property type="match status" value="1"/>
</dbReference>
<evidence type="ECO:0000256" key="8">
    <source>
        <dbReference type="SAM" id="Phobius"/>
    </source>
</evidence>
<dbReference type="Pfam" id="PF08030">
    <property type="entry name" value="NAD_binding_6"/>
    <property type="match status" value="1"/>
</dbReference>
<name>A0A0B7NX58_9FUNG</name>
<feature type="transmembrane region" description="Helical" evidence="8">
    <location>
        <begin position="71"/>
        <end position="92"/>
    </location>
</feature>
<keyword evidence="6" id="KW-0813">Transport</keyword>
<evidence type="ECO:0000259" key="10">
    <source>
        <dbReference type="Pfam" id="PF08022"/>
    </source>
</evidence>
<evidence type="ECO:0000256" key="7">
    <source>
        <dbReference type="ARBA" id="ARBA00023136"/>
    </source>
</evidence>
<keyword evidence="5" id="KW-0560">Oxidoreductase</keyword>
<evidence type="ECO:0000256" key="1">
    <source>
        <dbReference type="ARBA" id="ARBA00004141"/>
    </source>
</evidence>
<evidence type="ECO:0008006" key="14">
    <source>
        <dbReference type="Google" id="ProtNLM"/>
    </source>
</evidence>
<feature type="domain" description="Ferric reductase NAD binding" evidence="11">
    <location>
        <begin position="320"/>
        <end position="457"/>
    </location>
</feature>
<dbReference type="InterPro" id="IPR000778">
    <property type="entry name" value="Cyt_b245_heavy_chain"/>
</dbReference>
<dbReference type="GO" id="GO:0016491">
    <property type="term" value="F:oxidoreductase activity"/>
    <property type="evidence" value="ECO:0007669"/>
    <property type="project" value="UniProtKB-KW"/>
</dbReference>
<evidence type="ECO:0000256" key="6">
    <source>
        <dbReference type="ARBA" id="ARBA00023065"/>
    </source>
</evidence>
<dbReference type="InterPro" id="IPR013121">
    <property type="entry name" value="Fe_red_NAD-bd_6"/>
</dbReference>
<comment type="subcellular location">
    <subcellularLocation>
        <location evidence="1">Membrane</location>
        <topology evidence="1">Multi-pass membrane protein</topology>
    </subcellularLocation>
</comment>
<dbReference type="SUPFAM" id="SSF52343">
    <property type="entry name" value="Ferredoxin reductase-like, C-terminal NADP-linked domain"/>
    <property type="match status" value="1"/>
</dbReference>
<evidence type="ECO:0000259" key="9">
    <source>
        <dbReference type="Pfam" id="PF01794"/>
    </source>
</evidence>
<keyword evidence="4 8" id="KW-1133">Transmembrane helix</keyword>
<protein>
    <recommendedName>
        <fullName evidence="14">FAD-binding FR-type domain-containing protein</fullName>
    </recommendedName>
</protein>
<dbReference type="SFLD" id="SFLDS00052">
    <property type="entry name" value="Ferric_Reductase_Domain"/>
    <property type="match status" value="1"/>
</dbReference>
<dbReference type="InterPro" id="IPR013112">
    <property type="entry name" value="FAD-bd_8"/>
</dbReference>
<evidence type="ECO:0000313" key="12">
    <source>
        <dbReference type="EMBL" id="CEP19734.1"/>
    </source>
</evidence>
<keyword evidence="13" id="KW-1185">Reference proteome</keyword>
<reference evidence="12 13" key="1">
    <citation type="submission" date="2014-09" db="EMBL/GenBank/DDBJ databases">
        <authorList>
            <person name="Ellenberger Sabrina"/>
        </authorList>
    </citation>
    <scope>NUCLEOTIDE SEQUENCE [LARGE SCALE GENOMIC DNA]</scope>
    <source>
        <strain evidence="12 13">CBS 412.66</strain>
    </source>
</reference>
<keyword evidence="2 8" id="KW-0812">Transmembrane</keyword>
<dbReference type="Gene3D" id="3.40.50.80">
    <property type="entry name" value="Nucleotide-binding domain of ferredoxin-NADP reductase (FNR) module"/>
    <property type="match status" value="1"/>
</dbReference>
<dbReference type="PRINTS" id="PR00466">
    <property type="entry name" value="GP91PHOX"/>
</dbReference>
<proteinExistence type="predicted"/>
<dbReference type="OrthoDB" id="167398at2759"/>
<dbReference type="CDD" id="cd06186">
    <property type="entry name" value="NOX_Duox_like_FAD_NADP"/>
    <property type="match status" value="1"/>
</dbReference>
<dbReference type="STRING" id="35722.A0A0B7NX58"/>
<accession>A0A0B7NX58</accession>
<sequence>MVDWGFVFFFAQRNSILPKLCGWTFEELIPYHRIVSRIGFLNLVPHIIYRCYDGYMEQHHVFDAFFKDWEYVTGTIAIAAFIIMFLTSLEYIRRHYFEIFYWSHVIFVSIAIVFTCWHYNTCFAFFAPPALLWAADRAVRAYKSWFSKATFVQVDQVLPQTAKQEGIVRIIFADKVLKNFKPGQYVFAAMVINRRKLWEYANWHPFTISQVFHSNNANNCIAIEERIIGSSTNEEASKLLQKKQDSYSSVSSIDSLSDSLPRRRKFIGTEDDTTMASFHIKALGTKTQDLLDSTFIDSKKLQIYIDGLYGPQLPFQDYPILALFATGIGATPAMAIVQDALEKRSNGIRTVSTEHIYFTWAIRVADEINPFINMFRQWKSLVQLALLPVQLYVSVYVTRMKQDQHDLSQLKHFSLFFGKRPNVSAEMSKIKAAHDPYHRVWVHVCGSTAFTRTVINEAVEHEFDMHHETFEF</sequence>
<dbReference type="InterPro" id="IPR050369">
    <property type="entry name" value="RBOH/FRE"/>
</dbReference>
<organism evidence="12 13">
    <name type="scientific">Parasitella parasitica</name>
    <dbReference type="NCBI Taxonomy" id="35722"/>
    <lineage>
        <taxon>Eukaryota</taxon>
        <taxon>Fungi</taxon>
        <taxon>Fungi incertae sedis</taxon>
        <taxon>Mucoromycota</taxon>
        <taxon>Mucoromycotina</taxon>
        <taxon>Mucoromycetes</taxon>
        <taxon>Mucorales</taxon>
        <taxon>Mucorineae</taxon>
        <taxon>Mucoraceae</taxon>
        <taxon>Parasitella</taxon>
    </lineage>
</organism>
<dbReference type="EMBL" id="LN734067">
    <property type="protein sequence ID" value="CEP19734.1"/>
    <property type="molecule type" value="Genomic_DNA"/>
</dbReference>
<dbReference type="Pfam" id="PF01794">
    <property type="entry name" value="Ferric_reduct"/>
    <property type="match status" value="1"/>
</dbReference>
<keyword evidence="7 8" id="KW-0472">Membrane</keyword>
<dbReference type="GO" id="GO:0005886">
    <property type="term" value="C:plasma membrane"/>
    <property type="evidence" value="ECO:0007669"/>
    <property type="project" value="TreeGrafter"/>
</dbReference>
<dbReference type="SFLD" id="SFLDG01168">
    <property type="entry name" value="Ferric_reductase_subgroup_(FRE"/>
    <property type="match status" value="1"/>
</dbReference>
<feature type="domain" description="Ferric oxidoreductase" evidence="9">
    <location>
        <begin position="6"/>
        <end position="114"/>
    </location>
</feature>
<evidence type="ECO:0000256" key="3">
    <source>
        <dbReference type="ARBA" id="ARBA00022982"/>
    </source>
</evidence>
<dbReference type="Proteomes" id="UP000054107">
    <property type="component" value="Unassembled WGS sequence"/>
</dbReference>
<keyword evidence="6" id="KW-0406">Ion transport</keyword>
<evidence type="ECO:0000256" key="5">
    <source>
        <dbReference type="ARBA" id="ARBA00023002"/>
    </source>
</evidence>
<feature type="domain" description="FAD-binding 8" evidence="10">
    <location>
        <begin position="178"/>
        <end position="311"/>
    </location>
</feature>
<gene>
    <name evidence="12" type="primary">PARPA_14050.1 scaffold 47526</name>
</gene>